<comment type="caution">
    <text evidence="2">The sequence shown here is derived from an EMBL/GenBank/DDBJ whole genome shotgun (WGS) entry which is preliminary data.</text>
</comment>
<evidence type="ECO:0000313" key="3">
    <source>
        <dbReference type="Proteomes" id="UP001286456"/>
    </source>
</evidence>
<evidence type="ECO:0000313" key="2">
    <source>
        <dbReference type="EMBL" id="KAK3327048.1"/>
    </source>
</evidence>
<organism evidence="2 3">
    <name type="scientific">Cercophora scortea</name>
    <dbReference type="NCBI Taxonomy" id="314031"/>
    <lineage>
        <taxon>Eukaryota</taxon>
        <taxon>Fungi</taxon>
        <taxon>Dikarya</taxon>
        <taxon>Ascomycota</taxon>
        <taxon>Pezizomycotina</taxon>
        <taxon>Sordariomycetes</taxon>
        <taxon>Sordariomycetidae</taxon>
        <taxon>Sordariales</taxon>
        <taxon>Lasiosphaeriaceae</taxon>
        <taxon>Cercophora</taxon>
    </lineage>
</organism>
<dbReference type="AlphaFoldDB" id="A0AAE0MCU1"/>
<reference evidence="2" key="1">
    <citation type="journal article" date="2023" name="Mol. Phylogenet. Evol.">
        <title>Genome-scale phylogeny and comparative genomics of the fungal order Sordariales.</title>
        <authorList>
            <person name="Hensen N."/>
            <person name="Bonometti L."/>
            <person name="Westerberg I."/>
            <person name="Brannstrom I.O."/>
            <person name="Guillou S."/>
            <person name="Cros-Aarteil S."/>
            <person name="Calhoun S."/>
            <person name="Haridas S."/>
            <person name="Kuo A."/>
            <person name="Mondo S."/>
            <person name="Pangilinan J."/>
            <person name="Riley R."/>
            <person name="LaButti K."/>
            <person name="Andreopoulos B."/>
            <person name="Lipzen A."/>
            <person name="Chen C."/>
            <person name="Yan M."/>
            <person name="Daum C."/>
            <person name="Ng V."/>
            <person name="Clum A."/>
            <person name="Steindorff A."/>
            <person name="Ohm R.A."/>
            <person name="Martin F."/>
            <person name="Silar P."/>
            <person name="Natvig D.O."/>
            <person name="Lalanne C."/>
            <person name="Gautier V."/>
            <person name="Ament-Velasquez S.L."/>
            <person name="Kruys A."/>
            <person name="Hutchinson M.I."/>
            <person name="Powell A.J."/>
            <person name="Barry K."/>
            <person name="Miller A.N."/>
            <person name="Grigoriev I.V."/>
            <person name="Debuchy R."/>
            <person name="Gladieux P."/>
            <person name="Hiltunen Thoren M."/>
            <person name="Johannesson H."/>
        </authorList>
    </citation>
    <scope>NUCLEOTIDE SEQUENCE</scope>
    <source>
        <strain evidence="2">SMH4131-1</strain>
    </source>
</reference>
<proteinExistence type="predicted"/>
<evidence type="ECO:0000256" key="1">
    <source>
        <dbReference type="SAM" id="MobiDB-lite"/>
    </source>
</evidence>
<keyword evidence="3" id="KW-1185">Reference proteome</keyword>
<accession>A0AAE0MCU1</accession>
<protein>
    <submittedName>
        <fullName evidence="2">Uncharacterized protein</fullName>
    </submittedName>
</protein>
<gene>
    <name evidence="2" type="ORF">B0T19DRAFT_399956</name>
</gene>
<feature type="region of interest" description="Disordered" evidence="1">
    <location>
        <begin position="1"/>
        <end position="28"/>
    </location>
</feature>
<sequence length="111" mass="12521">MQTSRRTDKTGSPGNHKSRTGHGEFVEAREHVPNPVRQSAVTVALNRNKKNVAPADVSGFFAPFDLGQADGHRDMHKRRVVSREVTFRVLCEASCDRRELQELTGQRRIPE</sequence>
<dbReference type="EMBL" id="JAUEPO010000003">
    <property type="protein sequence ID" value="KAK3327048.1"/>
    <property type="molecule type" value="Genomic_DNA"/>
</dbReference>
<reference evidence="2" key="2">
    <citation type="submission" date="2023-06" db="EMBL/GenBank/DDBJ databases">
        <authorList>
            <consortium name="Lawrence Berkeley National Laboratory"/>
            <person name="Haridas S."/>
            <person name="Hensen N."/>
            <person name="Bonometti L."/>
            <person name="Westerberg I."/>
            <person name="Brannstrom I.O."/>
            <person name="Guillou S."/>
            <person name="Cros-Aarteil S."/>
            <person name="Calhoun S."/>
            <person name="Kuo A."/>
            <person name="Mondo S."/>
            <person name="Pangilinan J."/>
            <person name="Riley R."/>
            <person name="Labutti K."/>
            <person name="Andreopoulos B."/>
            <person name="Lipzen A."/>
            <person name="Chen C."/>
            <person name="Yanf M."/>
            <person name="Daum C."/>
            <person name="Ng V."/>
            <person name="Clum A."/>
            <person name="Steindorff A."/>
            <person name="Ohm R."/>
            <person name="Martin F."/>
            <person name="Silar P."/>
            <person name="Natvig D."/>
            <person name="Lalanne C."/>
            <person name="Gautier V."/>
            <person name="Ament-Velasquez S.L."/>
            <person name="Kruys A."/>
            <person name="Hutchinson M.I."/>
            <person name="Powell A.J."/>
            <person name="Barry K."/>
            <person name="Miller A.N."/>
            <person name="Grigoriev I.V."/>
            <person name="Debuchy R."/>
            <person name="Gladieux P."/>
            <person name="Thoren M.H."/>
            <person name="Johannesson H."/>
        </authorList>
    </citation>
    <scope>NUCLEOTIDE SEQUENCE</scope>
    <source>
        <strain evidence="2">SMH4131-1</strain>
    </source>
</reference>
<dbReference type="Proteomes" id="UP001286456">
    <property type="component" value="Unassembled WGS sequence"/>
</dbReference>
<name>A0AAE0MCU1_9PEZI</name>